<sequence length="83" mass="9740">MEPSNALRKLQEVQFALVELQLYLDVNPGDQRAVHQYNCLSKELMVLKAEYETKCGPLMQYGFSSSPSRWVWTATPWPWEIEY</sequence>
<protein>
    <submittedName>
        <fullName evidence="2">Spore coat protein CotJB</fullName>
    </submittedName>
</protein>
<keyword evidence="3" id="KW-1185">Reference proteome</keyword>
<reference evidence="2" key="1">
    <citation type="submission" date="2022-12" db="EMBL/GenBank/DDBJ databases">
        <title>Draft genome sequence of the thermophilic strain Brevibacillus thermoruber HT42, isolated from Los Humeros, Puebla, Mexico, with biotechnological potential.</title>
        <authorList>
            <person name="Lara Sanchez J."/>
            <person name="Solis Palacios R."/>
            <person name="Bustos Baena A.S."/>
            <person name="Ruz Baez A.E."/>
            <person name="Espinosa Luna G."/>
            <person name="Oliart Ros R.M."/>
        </authorList>
    </citation>
    <scope>NUCLEOTIDE SEQUENCE</scope>
    <source>
        <strain evidence="2">HT42</strain>
    </source>
</reference>
<keyword evidence="2" id="KW-0946">Virion</keyword>
<proteinExistence type="predicted"/>
<name>A0A9X3Z2F9_9BACL</name>
<comment type="caution">
    <text evidence="2">The sequence shown here is derived from an EMBL/GenBank/DDBJ whole genome shotgun (WGS) entry which is preliminary data.</text>
</comment>
<organism evidence="2 3">
    <name type="scientific">Brevibacillus thermoruber</name>
    <dbReference type="NCBI Taxonomy" id="33942"/>
    <lineage>
        <taxon>Bacteria</taxon>
        <taxon>Bacillati</taxon>
        <taxon>Bacillota</taxon>
        <taxon>Bacilli</taxon>
        <taxon>Bacillales</taxon>
        <taxon>Paenibacillaceae</taxon>
        <taxon>Brevibacillus</taxon>
    </lineage>
</organism>
<dbReference type="InterPro" id="IPR016571">
    <property type="entry name" value="Spore_coat_assembly_CotJB"/>
</dbReference>
<dbReference type="AlphaFoldDB" id="A0A9X3Z2F9"/>
<dbReference type="RefSeq" id="WP_029100084.1">
    <property type="nucleotide sequence ID" value="NZ_JAPYYP010000004.1"/>
</dbReference>
<dbReference type="PIRSF" id="PIRSF010606">
    <property type="entry name" value="Spore_coat_CotJB"/>
    <property type="match status" value="1"/>
</dbReference>
<evidence type="ECO:0000313" key="3">
    <source>
        <dbReference type="Proteomes" id="UP001151071"/>
    </source>
</evidence>
<evidence type="ECO:0000313" key="2">
    <source>
        <dbReference type="EMBL" id="MDA5107746.1"/>
    </source>
</evidence>
<evidence type="ECO:0000259" key="1">
    <source>
        <dbReference type="Pfam" id="PF12652"/>
    </source>
</evidence>
<keyword evidence="2" id="KW-0167">Capsid protein</keyword>
<accession>A0A9X3Z2F9</accession>
<dbReference type="InterPro" id="IPR024207">
    <property type="entry name" value="CotJB_dom"/>
</dbReference>
<dbReference type="Proteomes" id="UP001151071">
    <property type="component" value="Unassembled WGS sequence"/>
</dbReference>
<dbReference type="EMBL" id="JAPYYP010000004">
    <property type="protein sequence ID" value="MDA5107746.1"/>
    <property type="molecule type" value="Genomic_DNA"/>
</dbReference>
<feature type="domain" description="Protein CotJB" evidence="1">
    <location>
        <begin position="5"/>
        <end position="80"/>
    </location>
</feature>
<gene>
    <name evidence="2" type="ORF">O3V59_05185</name>
</gene>
<dbReference type="Pfam" id="PF12652">
    <property type="entry name" value="CotJB"/>
    <property type="match status" value="1"/>
</dbReference>